<feature type="signal peptide" evidence="1">
    <location>
        <begin position="1"/>
        <end position="17"/>
    </location>
</feature>
<evidence type="ECO:0000256" key="1">
    <source>
        <dbReference type="SAM" id="SignalP"/>
    </source>
</evidence>
<evidence type="ECO:0000313" key="2">
    <source>
        <dbReference type="EMBL" id="KAF2713134.1"/>
    </source>
</evidence>
<keyword evidence="1" id="KW-0732">Signal</keyword>
<organism evidence="2 3">
    <name type="scientific">Pleomassaria siparia CBS 279.74</name>
    <dbReference type="NCBI Taxonomy" id="1314801"/>
    <lineage>
        <taxon>Eukaryota</taxon>
        <taxon>Fungi</taxon>
        <taxon>Dikarya</taxon>
        <taxon>Ascomycota</taxon>
        <taxon>Pezizomycotina</taxon>
        <taxon>Dothideomycetes</taxon>
        <taxon>Pleosporomycetidae</taxon>
        <taxon>Pleosporales</taxon>
        <taxon>Pleomassariaceae</taxon>
        <taxon>Pleomassaria</taxon>
    </lineage>
</organism>
<name>A0A6G1KJX6_9PLEO</name>
<sequence>MRVSALVVALLSSAASCAPHLVLKPGVNNNGDGKRVGYPAHEVAVLEDAPEGTTTVVERTEDTTAVDAVPALVVAMIYKQQFQAGEGTGISVASSCVNLSSDWNSKTRSMIVRAGYTCLFHANLGCPSAGPYLKLGHPQKDIIQDVISPLYDQRVRAVFCAKNTVSAAHDDISAPASGLVTREPTIVATIYKQQDLRGEVDPREKTNIWASTDCMNLDQRYGNWDNMTRSLTVKAGNFCRFHT</sequence>
<keyword evidence="3" id="KW-1185">Reference proteome</keyword>
<dbReference type="AlphaFoldDB" id="A0A6G1KJX6"/>
<dbReference type="PROSITE" id="PS51257">
    <property type="entry name" value="PROKAR_LIPOPROTEIN"/>
    <property type="match status" value="1"/>
</dbReference>
<gene>
    <name evidence="2" type="ORF">K504DRAFT_131618</name>
</gene>
<evidence type="ECO:0000313" key="3">
    <source>
        <dbReference type="Proteomes" id="UP000799428"/>
    </source>
</evidence>
<dbReference type="Proteomes" id="UP000799428">
    <property type="component" value="Unassembled WGS sequence"/>
</dbReference>
<proteinExistence type="predicted"/>
<reference evidence="2" key="1">
    <citation type="journal article" date="2020" name="Stud. Mycol.">
        <title>101 Dothideomycetes genomes: a test case for predicting lifestyles and emergence of pathogens.</title>
        <authorList>
            <person name="Haridas S."/>
            <person name="Albert R."/>
            <person name="Binder M."/>
            <person name="Bloem J."/>
            <person name="Labutti K."/>
            <person name="Salamov A."/>
            <person name="Andreopoulos B."/>
            <person name="Baker S."/>
            <person name="Barry K."/>
            <person name="Bills G."/>
            <person name="Bluhm B."/>
            <person name="Cannon C."/>
            <person name="Castanera R."/>
            <person name="Culley D."/>
            <person name="Daum C."/>
            <person name="Ezra D."/>
            <person name="Gonzalez J."/>
            <person name="Henrissat B."/>
            <person name="Kuo A."/>
            <person name="Liang C."/>
            <person name="Lipzen A."/>
            <person name="Lutzoni F."/>
            <person name="Magnuson J."/>
            <person name="Mondo S."/>
            <person name="Nolan M."/>
            <person name="Ohm R."/>
            <person name="Pangilinan J."/>
            <person name="Park H.-J."/>
            <person name="Ramirez L."/>
            <person name="Alfaro M."/>
            <person name="Sun H."/>
            <person name="Tritt A."/>
            <person name="Yoshinaga Y."/>
            <person name="Zwiers L.-H."/>
            <person name="Turgeon B."/>
            <person name="Goodwin S."/>
            <person name="Spatafora J."/>
            <person name="Crous P."/>
            <person name="Grigoriev I."/>
        </authorList>
    </citation>
    <scope>NUCLEOTIDE SEQUENCE</scope>
    <source>
        <strain evidence="2">CBS 279.74</strain>
    </source>
</reference>
<dbReference type="EMBL" id="MU005765">
    <property type="protein sequence ID" value="KAF2713134.1"/>
    <property type="molecule type" value="Genomic_DNA"/>
</dbReference>
<protein>
    <submittedName>
        <fullName evidence="2">Uncharacterized protein</fullName>
    </submittedName>
</protein>
<accession>A0A6G1KJX6</accession>
<dbReference type="OrthoDB" id="3786098at2759"/>
<feature type="chain" id="PRO_5026125295" evidence="1">
    <location>
        <begin position="18"/>
        <end position="243"/>
    </location>
</feature>